<dbReference type="Pfam" id="PF14368">
    <property type="entry name" value="LTP_2"/>
    <property type="match status" value="1"/>
</dbReference>
<organism evidence="3">
    <name type="scientific">Nymphaea colorata</name>
    <name type="common">pocket water lily</name>
    <dbReference type="NCBI Taxonomy" id="210225"/>
    <lineage>
        <taxon>Eukaryota</taxon>
        <taxon>Viridiplantae</taxon>
        <taxon>Streptophyta</taxon>
        <taxon>Embryophyta</taxon>
        <taxon>Tracheophyta</taxon>
        <taxon>Spermatophyta</taxon>
        <taxon>Magnoliopsida</taxon>
        <taxon>Nymphaeales</taxon>
        <taxon>Nymphaeaceae</taxon>
        <taxon>Nymphaea</taxon>
    </lineage>
</organism>
<dbReference type="Gramene" id="NC2G0002720.1">
    <property type="protein sequence ID" value="NC2G0002720.1:cds"/>
    <property type="gene ID" value="NC2G0002720"/>
</dbReference>
<dbReference type="SUPFAM" id="SSF47699">
    <property type="entry name" value="Bifunctional inhibitor/lipid-transfer protein/seed storage 2S albumin"/>
    <property type="match status" value="1"/>
</dbReference>
<reference evidence="3" key="1">
    <citation type="submission" date="2019-09" db="EMBL/GenBank/DDBJ databases">
        <authorList>
            <person name="Zhang L."/>
        </authorList>
    </citation>
    <scope>NUCLEOTIDE SEQUENCE</scope>
</reference>
<proteinExistence type="predicted"/>
<dbReference type="OrthoDB" id="643149at2759"/>
<feature type="signal peptide" evidence="1">
    <location>
        <begin position="1"/>
        <end position="24"/>
    </location>
</feature>
<evidence type="ECO:0000259" key="2">
    <source>
        <dbReference type="SMART" id="SM00499"/>
    </source>
</evidence>
<dbReference type="OMA" id="ACKPWVT"/>
<dbReference type="InterPro" id="IPR039265">
    <property type="entry name" value="DIR1-like"/>
</dbReference>
<dbReference type="GO" id="GO:0005504">
    <property type="term" value="F:fatty acid binding"/>
    <property type="evidence" value="ECO:0007669"/>
    <property type="project" value="InterPro"/>
</dbReference>
<protein>
    <recommendedName>
        <fullName evidence="2">Bifunctional inhibitor/plant lipid transfer protein/seed storage helical domain-containing protein</fullName>
    </recommendedName>
</protein>
<dbReference type="SMART" id="SM00499">
    <property type="entry name" value="AAI"/>
    <property type="match status" value="1"/>
</dbReference>
<gene>
    <name evidence="3" type="ORF">NYM_LOCUS11535</name>
</gene>
<feature type="chain" id="PRO_5023902707" description="Bifunctional inhibitor/plant lipid transfer protein/seed storage helical domain-containing protein" evidence="1">
    <location>
        <begin position="25"/>
        <end position="113"/>
    </location>
</feature>
<dbReference type="InterPro" id="IPR036312">
    <property type="entry name" value="Bifun_inhib/LTP/seed_sf"/>
</dbReference>
<dbReference type="PANTHER" id="PTHR33122:SF60">
    <property type="entry name" value="LIPID-TRANSFER PROTEIN DIR1-RELATED"/>
    <property type="match status" value="1"/>
</dbReference>
<feature type="domain" description="Bifunctional inhibitor/plant lipid transfer protein/seed storage helical" evidence="2">
    <location>
        <begin position="38"/>
        <end position="113"/>
    </location>
</feature>
<keyword evidence="1" id="KW-0732">Signal</keyword>
<dbReference type="Gene3D" id="1.10.110.10">
    <property type="entry name" value="Plant lipid-transfer and hydrophobic proteins"/>
    <property type="match status" value="1"/>
</dbReference>
<evidence type="ECO:0000256" key="1">
    <source>
        <dbReference type="SAM" id="SignalP"/>
    </source>
</evidence>
<dbReference type="PANTHER" id="PTHR33122">
    <property type="entry name" value="LIPID BINDING PROTEIN-RELATED"/>
    <property type="match status" value="1"/>
</dbReference>
<evidence type="ECO:0000313" key="3">
    <source>
        <dbReference type="EMBL" id="VVV96300.1"/>
    </source>
</evidence>
<name>A0A5K1A2V1_9MAGN</name>
<sequence>MEAKLKLPTTVVLLVAMTLGAAAGFGMGPLQTQPSALCNMSQDGLMACKPWVTTGSAALPIDPSAPCCAALAGADLTCLCSYRNSMVLPALGIDPKLAMLLPKKCNILPPPQC</sequence>
<accession>A0A5K1A2V1</accession>
<dbReference type="GO" id="GO:0009627">
    <property type="term" value="P:systemic acquired resistance"/>
    <property type="evidence" value="ECO:0007669"/>
    <property type="project" value="InterPro"/>
</dbReference>
<dbReference type="AlphaFoldDB" id="A0A5K1A2V1"/>
<dbReference type="InterPro" id="IPR044741">
    <property type="entry name" value="NsLTP-like"/>
</dbReference>
<dbReference type="EMBL" id="LR721780">
    <property type="protein sequence ID" value="VVV96300.1"/>
    <property type="molecule type" value="Genomic_DNA"/>
</dbReference>
<dbReference type="CDD" id="cd04660">
    <property type="entry name" value="nsLTP_like"/>
    <property type="match status" value="1"/>
</dbReference>
<dbReference type="InterPro" id="IPR016140">
    <property type="entry name" value="Bifunc_inhib/LTP/seed_store"/>
</dbReference>